<proteinExistence type="predicted"/>
<dbReference type="RefSeq" id="WP_348737152.1">
    <property type="nucleotide sequence ID" value="NZ_CAXJRC010000005.1"/>
</dbReference>
<feature type="domain" description="Amidohydrolase-related" evidence="2">
    <location>
        <begin position="611"/>
        <end position="925"/>
    </location>
</feature>
<dbReference type="InterPro" id="IPR032466">
    <property type="entry name" value="Metal_Hydrolase"/>
</dbReference>
<organism evidence="3 4">
    <name type="scientific">Tenacibaculum vairaonense</name>
    <dbReference type="NCBI Taxonomy" id="3137860"/>
    <lineage>
        <taxon>Bacteria</taxon>
        <taxon>Pseudomonadati</taxon>
        <taxon>Bacteroidota</taxon>
        <taxon>Flavobacteriia</taxon>
        <taxon>Flavobacteriales</taxon>
        <taxon>Flavobacteriaceae</taxon>
        <taxon>Tenacibaculum</taxon>
    </lineage>
</organism>
<dbReference type="Pfam" id="PF01979">
    <property type="entry name" value="Amidohydro_1"/>
    <property type="match status" value="1"/>
</dbReference>
<gene>
    <name evidence="3" type="ORF">T190115A13A_140056</name>
</gene>
<feature type="chain" id="PRO_5046060188" evidence="1">
    <location>
        <begin position="19"/>
        <end position="983"/>
    </location>
</feature>
<dbReference type="PANTHER" id="PTHR43135">
    <property type="entry name" value="ALPHA-D-RIBOSE 1-METHYLPHOSPHONATE 5-TRIPHOSPHATE DIPHOSPHATASE"/>
    <property type="match status" value="1"/>
</dbReference>
<dbReference type="CDD" id="cd01309">
    <property type="entry name" value="Met_dep_hydrolase_C"/>
    <property type="match status" value="1"/>
</dbReference>
<dbReference type="Gene3D" id="2.30.40.10">
    <property type="entry name" value="Urease, subunit C, domain 1"/>
    <property type="match status" value="1"/>
</dbReference>
<dbReference type="PANTHER" id="PTHR43135:SF3">
    <property type="entry name" value="ALPHA-D-RIBOSE 1-METHYLPHOSPHONATE 5-TRIPHOSPHATE DIPHOSPHATASE"/>
    <property type="match status" value="1"/>
</dbReference>
<dbReference type="SUPFAM" id="SSF51338">
    <property type="entry name" value="Composite domain of metallo-dependent hydrolases"/>
    <property type="match status" value="2"/>
</dbReference>
<sequence length="983" mass="109245">MKKLYIVLLSLCVSYIQAQEYFPTNTGVKTTKNTIVAIKNATIYVTPKQIIKKGTLLIKDGKVLKVGKSVSIPKNAQIVDASGKSIYPSFIDVYSTFGIKEIKRTSNFRKPPLLDASRKGYYWNDHIRPETDASKEFSFDKKKAKELRNLGFGLVNTHVDDGIMQGNGALVALNDSDSDAYRILNKQSANYLSFSKSRKSHQSYPTSRMGAMALLRQTYLDATWYANGNAKNTDLALEALNAKKNLPQIFRAGDYLNSLRADKIGDEFGIQYTILGGGNEYERIDDIKNTNAHFIIPINFRKPYDVSNIDLADKIALSDMRKWNQEPANPSVLAKNKIPFALTTHKLKTVKEFTTNLKKAILHGLDKTTALEALTTIPAKILNNSAIGNLNVGSYANFLITSGNLFDEETTLYENWVQGVKNVINPMNVKDITGNYMLYVNGTNYNMSIEGKDAKQKATIKKGETKMNSKFSFTNNWIEITLNENGKFTRLTGKIANAANLLKGTGIDADGNAITWSASQAARKGTSKKDTKKQATKKPEVVAVSYPNIGYGNYTVPQQQTILIKNATVWTSENHEVLTNTDVLLKNGKIAQLGKNIRTKAAKTIDGTGKYVTAGIIDEHSHIAASAINEAGHNSSAEVTIEDVVNPGDVNIYRNIAGGVTSIQILHGSANPIGGQSAILKLKWGENAAGLIYKNSPKFIKFALGENVKQSNWGDHNTVRFPQTRMGVEQVYMDYFERAKAYDTKKKSGQPYRKDIELETLAEIINKERFISCHSYVQSEINMLMKVAEKFNFNINTFTHILEGYKLADKMKTHGAGGSTFSDWWAYKYEVNDAIPYNAAIMHRQGVVVAINSDDAEMSRRLNQEAAKAIKYGGLTEQEAWDMITINPAKLLHLDDRTGSIKVGKDADVVLWSDNPLSIYAKAEKTIIDGAIYFDIEQDLAKRKAIKAERAKLIGMMLQEKMKGAKTQAPAKKTKKLFHCDTE</sequence>
<dbReference type="SUPFAM" id="SSF51556">
    <property type="entry name" value="Metallo-dependent hydrolases"/>
    <property type="match status" value="1"/>
</dbReference>
<evidence type="ECO:0000313" key="3">
    <source>
        <dbReference type="EMBL" id="CAL2105289.1"/>
    </source>
</evidence>
<dbReference type="InterPro" id="IPR011059">
    <property type="entry name" value="Metal-dep_hydrolase_composite"/>
</dbReference>
<evidence type="ECO:0000259" key="2">
    <source>
        <dbReference type="Pfam" id="PF01979"/>
    </source>
</evidence>
<protein>
    <submittedName>
        <fullName evidence="3">Imidazolonepropionase</fullName>
    </submittedName>
</protein>
<dbReference type="EMBL" id="CAXJRC010000005">
    <property type="protein sequence ID" value="CAL2105289.1"/>
    <property type="molecule type" value="Genomic_DNA"/>
</dbReference>
<dbReference type="InterPro" id="IPR006680">
    <property type="entry name" value="Amidohydro-rel"/>
</dbReference>
<dbReference type="Proteomes" id="UP001497602">
    <property type="component" value="Unassembled WGS sequence"/>
</dbReference>
<name>A0ABP1F937_9FLAO</name>
<dbReference type="InterPro" id="IPR051781">
    <property type="entry name" value="Metallo-dep_Hydrolase"/>
</dbReference>
<dbReference type="Gene3D" id="3.20.20.140">
    <property type="entry name" value="Metal-dependent hydrolases"/>
    <property type="match status" value="2"/>
</dbReference>
<accession>A0ABP1F937</accession>
<keyword evidence="4" id="KW-1185">Reference proteome</keyword>
<keyword evidence="1" id="KW-0732">Signal</keyword>
<evidence type="ECO:0000256" key="1">
    <source>
        <dbReference type="SAM" id="SignalP"/>
    </source>
</evidence>
<evidence type="ECO:0000313" key="4">
    <source>
        <dbReference type="Proteomes" id="UP001497602"/>
    </source>
</evidence>
<comment type="caution">
    <text evidence="3">The sequence shown here is derived from an EMBL/GenBank/DDBJ whole genome shotgun (WGS) entry which is preliminary data.</text>
</comment>
<feature type="signal peptide" evidence="1">
    <location>
        <begin position="1"/>
        <end position="18"/>
    </location>
</feature>
<reference evidence="3 4" key="1">
    <citation type="submission" date="2024-05" db="EMBL/GenBank/DDBJ databases">
        <authorList>
            <person name="Duchaud E."/>
        </authorList>
    </citation>
    <scope>NUCLEOTIDE SEQUENCE [LARGE SCALE GENOMIC DNA]</scope>
    <source>
        <strain evidence="3">Ena-SAMPLE-TAB-13-05-2024-13:56:06:370-140305</strain>
    </source>
</reference>